<dbReference type="Pfam" id="PF13847">
    <property type="entry name" value="Methyltransf_31"/>
    <property type="match status" value="1"/>
</dbReference>
<sequence length="251" mass="28676">MTDHYLLDMEEIKLNDSKLGSQEYSWDQFYKREIFNFQNNEDQGECWFDESNAEHKVVQFFTKLIEGQEIGQKLKVLDLGTGNGHLLFELSRYLSEEVPVASIEYHGVDYSSDSIKLARSIHEKKFPDLSFIFEEVDFISKECPYLTEKKEYFDVLFDKGTLDAIALNNSPVDGFDGKSGAQVYPTQVTQLMHPGSLLIITSCNFTEQELAKVVTQNGTNDLKVWKKIPYKSLQFGGVEGSTICTIAFIKE</sequence>
<comment type="function">
    <text evidence="5">S-adenosyl-L-methionine-dependent protein-lysine N-methyltransferase that mono- and dimethylates elongation factor 1-alpha at 'Lys-316'. May play a role in intracellular transport.</text>
</comment>
<protein>
    <recommendedName>
        <fullName evidence="5">Protein-lysine N-methyltransferase EFM4</fullName>
        <ecNumber evidence="5">2.1.1.-</ecNumber>
    </recommendedName>
    <alternativeName>
        <fullName evidence="5">Elongation factor methyltransferase 4</fullName>
    </alternativeName>
</protein>
<keyword evidence="3 5" id="KW-0808">Transferase</keyword>
<dbReference type="EMBL" id="ML004459">
    <property type="protein sequence ID" value="RKP30413.1"/>
    <property type="molecule type" value="Genomic_DNA"/>
</dbReference>
<evidence type="ECO:0000256" key="2">
    <source>
        <dbReference type="ARBA" id="ARBA00022603"/>
    </source>
</evidence>
<evidence type="ECO:0000313" key="8">
    <source>
        <dbReference type="Proteomes" id="UP000268321"/>
    </source>
</evidence>
<evidence type="ECO:0000256" key="4">
    <source>
        <dbReference type="ARBA" id="ARBA00022691"/>
    </source>
</evidence>
<keyword evidence="2 5" id="KW-0489">Methyltransferase</keyword>
<dbReference type="InterPro" id="IPR025714">
    <property type="entry name" value="Methyltranfer_dom"/>
</dbReference>
<reference evidence="8" key="1">
    <citation type="journal article" date="2018" name="Nat. Microbiol.">
        <title>Leveraging single-cell genomics to expand the fungal tree of life.</title>
        <authorList>
            <person name="Ahrendt S.R."/>
            <person name="Quandt C.A."/>
            <person name="Ciobanu D."/>
            <person name="Clum A."/>
            <person name="Salamov A."/>
            <person name="Andreopoulos B."/>
            <person name="Cheng J.F."/>
            <person name="Woyke T."/>
            <person name="Pelin A."/>
            <person name="Henrissat B."/>
            <person name="Reynolds N.K."/>
            <person name="Benny G.L."/>
            <person name="Smith M.E."/>
            <person name="James T.Y."/>
            <person name="Grigoriev I.V."/>
        </authorList>
    </citation>
    <scope>NUCLEOTIDE SEQUENCE [LARGE SCALE GENOMIC DNA]</scope>
    <source>
        <strain evidence="8">Baker2002</strain>
    </source>
</reference>
<proteinExistence type="inferred from homology"/>
<dbReference type="CDD" id="cd02440">
    <property type="entry name" value="AdoMet_MTases"/>
    <property type="match status" value="1"/>
</dbReference>
<comment type="similarity">
    <text evidence="5">Belongs to the class I-like SAM-binding methyltransferase superfamily. EFM4 family.</text>
</comment>
<evidence type="ECO:0000259" key="6">
    <source>
        <dbReference type="Pfam" id="PF13847"/>
    </source>
</evidence>
<dbReference type="PANTHER" id="PTHR12843:SF5">
    <property type="entry name" value="EEF1A LYSINE METHYLTRANSFERASE 2"/>
    <property type="match status" value="1"/>
</dbReference>
<dbReference type="Gene3D" id="3.40.50.150">
    <property type="entry name" value="Vaccinia Virus protein VP39"/>
    <property type="match status" value="1"/>
</dbReference>
<evidence type="ECO:0000313" key="7">
    <source>
        <dbReference type="EMBL" id="RKP30413.1"/>
    </source>
</evidence>
<dbReference type="GO" id="GO:0032259">
    <property type="term" value="P:methylation"/>
    <property type="evidence" value="ECO:0007669"/>
    <property type="project" value="UniProtKB-KW"/>
</dbReference>
<dbReference type="HAMAP" id="MF_03188">
    <property type="entry name" value="Methyltr_EFM4"/>
    <property type="match status" value="1"/>
</dbReference>
<keyword evidence="5" id="KW-0813">Transport</keyword>
<accession>A0A4P9ZC75</accession>
<dbReference type="InterPro" id="IPR029063">
    <property type="entry name" value="SAM-dependent_MTases_sf"/>
</dbReference>
<dbReference type="GO" id="GO:0016192">
    <property type="term" value="P:vesicle-mediated transport"/>
    <property type="evidence" value="ECO:0007669"/>
    <property type="project" value="UniProtKB-UniRule"/>
</dbReference>
<evidence type="ECO:0000256" key="1">
    <source>
        <dbReference type="ARBA" id="ARBA00022490"/>
    </source>
</evidence>
<dbReference type="GO" id="GO:0016279">
    <property type="term" value="F:protein-lysine N-methyltransferase activity"/>
    <property type="evidence" value="ECO:0007669"/>
    <property type="project" value="UniProtKB-UniRule"/>
</dbReference>
<gene>
    <name evidence="5" type="primary">EFM4</name>
    <name evidence="7" type="ORF">METBISCDRAFT_23324</name>
</gene>
<evidence type="ECO:0000256" key="3">
    <source>
        <dbReference type="ARBA" id="ARBA00022679"/>
    </source>
</evidence>
<dbReference type="OrthoDB" id="10069295at2759"/>
<dbReference type="InterPro" id="IPR026635">
    <property type="entry name" value="Efm4/METTL10"/>
</dbReference>
<dbReference type="SUPFAM" id="SSF53335">
    <property type="entry name" value="S-adenosyl-L-methionine-dependent methyltransferases"/>
    <property type="match status" value="1"/>
</dbReference>
<organism evidence="7 8">
    <name type="scientific">Metschnikowia bicuspidata</name>
    <dbReference type="NCBI Taxonomy" id="27322"/>
    <lineage>
        <taxon>Eukaryota</taxon>
        <taxon>Fungi</taxon>
        <taxon>Dikarya</taxon>
        <taxon>Ascomycota</taxon>
        <taxon>Saccharomycotina</taxon>
        <taxon>Pichiomycetes</taxon>
        <taxon>Metschnikowiaceae</taxon>
        <taxon>Metschnikowia</taxon>
    </lineage>
</organism>
<dbReference type="Proteomes" id="UP000268321">
    <property type="component" value="Unassembled WGS sequence"/>
</dbReference>
<feature type="domain" description="Methyltransferase" evidence="6">
    <location>
        <begin position="72"/>
        <end position="237"/>
    </location>
</feature>
<dbReference type="AlphaFoldDB" id="A0A4P9ZC75"/>
<dbReference type="PANTHER" id="PTHR12843">
    <property type="entry name" value="PROTEIN-LYSINE N-METHYLTRANSFERASE METTL10"/>
    <property type="match status" value="1"/>
</dbReference>
<evidence type="ECO:0000256" key="5">
    <source>
        <dbReference type="HAMAP-Rule" id="MF_03188"/>
    </source>
</evidence>
<keyword evidence="1 5" id="KW-0963">Cytoplasm</keyword>
<comment type="subcellular location">
    <subcellularLocation>
        <location evidence="5">Cytoplasm</location>
    </subcellularLocation>
</comment>
<dbReference type="GO" id="GO:0005737">
    <property type="term" value="C:cytoplasm"/>
    <property type="evidence" value="ECO:0007669"/>
    <property type="project" value="UniProtKB-SubCell"/>
</dbReference>
<keyword evidence="4 5" id="KW-0949">S-adenosyl-L-methionine</keyword>
<dbReference type="EC" id="2.1.1.-" evidence="5"/>
<name>A0A4P9ZC75_9ASCO</name>
<keyword evidence="8" id="KW-1185">Reference proteome</keyword>